<keyword evidence="3" id="KW-1185">Reference proteome</keyword>
<evidence type="ECO:0000256" key="1">
    <source>
        <dbReference type="SAM" id="SignalP"/>
    </source>
</evidence>
<proteinExistence type="predicted"/>
<dbReference type="EMBL" id="FTPS01000001">
    <property type="protein sequence ID" value="SIT77059.1"/>
    <property type="molecule type" value="Genomic_DNA"/>
</dbReference>
<name>A0A1R3WG15_9RHOB</name>
<organism evidence="2 3">
    <name type="scientific">Pontibaca methylaminivorans</name>
    <dbReference type="NCBI Taxonomy" id="515897"/>
    <lineage>
        <taxon>Bacteria</taxon>
        <taxon>Pseudomonadati</taxon>
        <taxon>Pseudomonadota</taxon>
        <taxon>Alphaproteobacteria</taxon>
        <taxon>Rhodobacterales</taxon>
        <taxon>Roseobacteraceae</taxon>
        <taxon>Pontibaca</taxon>
    </lineage>
</organism>
<feature type="signal peptide" evidence="1">
    <location>
        <begin position="1"/>
        <end position="23"/>
    </location>
</feature>
<dbReference type="RefSeq" id="WP_076647307.1">
    <property type="nucleotide sequence ID" value="NZ_FTPS01000001.1"/>
</dbReference>
<dbReference type="AlphaFoldDB" id="A0A1R3WG15"/>
<accession>A0A1R3WG15</accession>
<feature type="chain" id="PRO_5012548771" evidence="1">
    <location>
        <begin position="24"/>
        <end position="137"/>
    </location>
</feature>
<keyword evidence="1" id="KW-0732">Signal</keyword>
<dbReference type="STRING" id="515897.SAMN05421849_0656"/>
<evidence type="ECO:0000313" key="3">
    <source>
        <dbReference type="Proteomes" id="UP000192455"/>
    </source>
</evidence>
<reference evidence="2 3" key="1">
    <citation type="submission" date="2017-01" db="EMBL/GenBank/DDBJ databases">
        <authorList>
            <person name="Mah S.A."/>
            <person name="Swanson W.J."/>
            <person name="Moy G.W."/>
            <person name="Vacquier V.D."/>
        </authorList>
    </citation>
    <scope>NUCLEOTIDE SEQUENCE [LARGE SCALE GENOMIC DNA]</scope>
    <source>
        <strain evidence="2 3">DSM 21219</strain>
    </source>
</reference>
<dbReference type="OrthoDB" id="7689766at2"/>
<sequence length="137" mass="14795">MKRLSPAVLGAALALCLPVAASADFVARRDMRVSVVNDAVFEVYGRSPTSSERYWCGAADYAHRVLGAPWGARIHVVRGRGPGESVNKRTTVQFTLDPEAAGIVPEEAPLVSLSLRVGRSQTVQRSIQDCSVPEGWF</sequence>
<evidence type="ECO:0000313" key="2">
    <source>
        <dbReference type="EMBL" id="SIT77059.1"/>
    </source>
</evidence>
<protein>
    <submittedName>
        <fullName evidence="2">Uncharacterized protein</fullName>
    </submittedName>
</protein>
<dbReference type="Proteomes" id="UP000192455">
    <property type="component" value="Unassembled WGS sequence"/>
</dbReference>
<gene>
    <name evidence="2" type="ORF">SAMN05421849_0656</name>
</gene>